<dbReference type="InterPro" id="IPR011009">
    <property type="entry name" value="Kinase-like_dom_sf"/>
</dbReference>
<dbReference type="AlphaFoldDB" id="A0A9W8ZWW3"/>
<dbReference type="PANTHER" id="PTHR21310:SF58">
    <property type="entry name" value="AMINOGLYCOSIDE PHOSPHOTRANSFERASE DOMAIN-CONTAINING PROTEIN"/>
    <property type="match status" value="1"/>
</dbReference>
<sequence>MFGQRLGWSSVFQLPFGLYVKLSQTPNEASAMEYVRTRTTIPVPAILDCPFHRWLIVMQASPGKPLQGPEGSRLAVASNEQLQNVRDGLTDWVNQLRTLSPPDPQRVSGFLGGGIYSFRIDEAFRPVGPFLTPAEFHSQVYCTAYPDFPDEADENLKRLIAERPSKEYKIVFTHGDILPHNILADEDFRLTGLVDWECAGWMPDYWEKAMSLRAAWIRVVPWSEIVKDSFPVYHDDMTLEQRIQICYTP</sequence>
<dbReference type="SUPFAM" id="SSF56112">
    <property type="entry name" value="Protein kinase-like (PK-like)"/>
    <property type="match status" value="1"/>
</dbReference>
<evidence type="ECO:0000259" key="1">
    <source>
        <dbReference type="Pfam" id="PF01636"/>
    </source>
</evidence>
<dbReference type="GO" id="GO:0016301">
    <property type="term" value="F:kinase activity"/>
    <property type="evidence" value="ECO:0007669"/>
    <property type="project" value="UniProtKB-KW"/>
</dbReference>
<comment type="caution">
    <text evidence="2">The sequence shown here is derived from an EMBL/GenBank/DDBJ whole genome shotgun (WGS) entry which is preliminary data.</text>
</comment>
<keyword evidence="2" id="KW-0808">Transferase</keyword>
<feature type="domain" description="Aminoglycoside phosphotransferase" evidence="1">
    <location>
        <begin position="24"/>
        <end position="216"/>
    </location>
</feature>
<dbReference type="Pfam" id="PF01636">
    <property type="entry name" value="APH"/>
    <property type="match status" value="1"/>
</dbReference>
<organism evidence="2 3">
    <name type="scientific">Lentinula lateritia</name>
    <dbReference type="NCBI Taxonomy" id="40482"/>
    <lineage>
        <taxon>Eukaryota</taxon>
        <taxon>Fungi</taxon>
        <taxon>Dikarya</taxon>
        <taxon>Basidiomycota</taxon>
        <taxon>Agaricomycotina</taxon>
        <taxon>Agaricomycetes</taxon>
        <taxon>Agaricomycetidae</taxon>
        <taxon>Agaricales</taxon>
        <taxon>Marasmiineae</taxon>
        <taxon>Omphalotaceae</taxon>
        <taxon>Lentinula</taxon>
    </lineage>
</organism>
<evidence type="ECO:0000313" key="3">
    <source>
        <dbReference type="Proteomes" id="UP001150238"/>
    </source>
</evidence>
<proteinExistence type="predicted"/>
<dbReference type="Gene3D" id="3.90.1200.10">
    <property type="match status" value="1"/>
</dbReference>
<protein>
    <submittedName>
        <fullName evidence="2">Kinase-like domain-containing protein</fullName>
    </submittedName>
</protein>
<evidence type="ECO:0000313" key="2">
    <source>
        <dbReference type="EMBL" id="KAJ4468457.1"/>
    </source>
</evidence>
<gene>
    <name evidence="2" type="ORF">C8J55DRAFT_480351</name>
</gene>
<dbReference type="InterPro" id="IPR002575">
    <property type="entry name" value="Aminoglycoside_PTrfase"/>
</dbReference>
<dbReference type="EMBL" id="JANVFS010000038">
    <property type="protein sequence ID" value="KAJ4468457.1"/>
    <property type="molecule type" value="Genomic_DNA"/>
</dbReference>
<dbReference type="InterPro" id="IPR051678">
    <property type="entry name" value="AGP_Transferase"/>
</dbReference>
<reference evidence="2" key="2">
    <citation type="journal article" date="2023" name="Proc. Natl. Acad. Sci. U.S.A.">
        <title>A global phylogenomic analysis of the shiitake genus Lentinula.</title>
        <authorList>
            <person name="Sierra-Patev S."/>
            <person name="Min B."/>
            <person name="Naranjo-Ortiz M."/>
            <person name="Looney B."/>
            <person name="Konkel Z."/>
            <person name="Slot J.C."/>
            <person name="Sakamoto Y."/>
            <person name="Steenwyk J.L."/>
            <person name="Rokas A."/>
            <person name="Carro J."/>
            <person name="Camarero S."/>
            <person name="Ferreira P."/>
            <person name="Molpeceres G."/>
            <person name="Ruiz-Duenas F.J."/>
            <person name="Serrano A."/>
            <person name="Henrissat B."/>
            <person name="Drula E."/>
            <person name="Hughes K.W."/>
            <person name="Mata J.L."/>
            <person name="Ishikawa N.K."/>
            <person name="Vargas-Isla R."/>
            <person name="Ushijima S."/>
            <person name="Smith C.A."/>
            <person name="Donoghue J."/>
            <person name="Ahrendt S."/>
            <person name="Andreopoulos W."/>
            <person name="He G."/>
            <person name="LaButti K."/>
            <person name="Lipzen A."/>
            <person name="Ng V."/>
            <person name="Riley R."/>
            <person name="Sandor L."/>
            <person name="Barry K."/>
            <person name="Martinez A.T."/>
            <person name="Xiao Y."/>
            <person name="Gibbons J.G."/>
            <person name="Terashima K."/>
            <person name="Grigoriev I.V."/>
            <person name="Hibbett D."/>
        </authorList>
    </citation>
    <scope>NUCLEOTIDE SEQUENCE</scope>
    <source>
        <strain evidence="2">Sp2 HRB7682 ss15</strain>
    </source>
</reference>
<dbReference type="Proteomes" id="UP001150238">
    <property type="component" value="Unassembled WGS sequence"/>
</dbReference>
<dbReference type="PANTHER" id="PTHR21310">
    <property type="entry name" value="AMINOGLYCOSIDE PHOSPHOTRANSFERASE-RELATED-RELATED"/>
    <property type="match status" value="1"/>
</dbReference>
<reference evidence="2" key="1">
    <citation type="submission" date="2022-08" db="EMBL/GenBank/DDBJ databases">
        <authorList>
            <consortium name="DOE Joint Genome Institute"/>
            <person name="Min B."/>
            <person name="Riley R."/>
            <person name="Sierra-Patev S."/>
            <person name="Naranjo-Ortiz M."/>
            <person name="Looney B."/>
            <person name="Konkel Z."/>
            <person name="Slot J.C."/>
            <person name="Sakamoto Y."/>
            <person name="Steenwyk J.L."/>
            <person name="Rokas A."/>
            <person name="Carro J."/>
            <person name="Camarero S."/>
            <person name="Ferreira P."/>
            <person name="Molpeceres G."/>
            <person name="Ruiz-Duenas F.J."/>
            <person name="Serrano A."/>
            <person name="Henrissat B."/>
            <person name="Drula E."/>
            <person name="Hughes K.W."/>
            <person name="Mata J.L."/>
            <person name="Ishikawa N.K."/>
            <person name="Vargas-Isla R."/>
            <person name="Ushijima S."/>
            <person name="Smith C.A."/>
            <person name="Ahrendt S."/>
            <person name="Andreopoulos W."/>
            <person name="He G."/>
            <person name="Labutti K."/>
            <person name="Lipzen A."/>
            <person name="Ng V."/>
            <person name="Sandor L."/>
            <person name="Barry K."/>
            <person name="Martinez A.T."/>
            <person name="Xiao Y."/>
            <person name="Gibbons J.G."/>
            <person name="Terashima K."/>
            <person name="Hibbett D.S."/>
            <person name="Grigoriev I.V."/>
        </authorList>
    </citation>
    <scope>NUCLEOTIDE SEQUENCE</scope>
    <source>
        <strain evidence="2">Sp2 HRB7682 ss15</strain>
    </source>
</reference>
<name>A0A9W8ZWW3_9AGAR</name>
<keyword evidence="2" id="KW-0418">Kinase</keyword>
<accession>A0A9W8ZWW3</accession>